<evidence type="ECO:0000256" key="9">
    <source>
        <dbReference type="ARBA" id="ARBA00023012"/>
    </source>
</evidence>
<keyword evidence="8" id="KW-1133">Transmembrane helix</keyword>
<dbReference type="InterPro" id="IPR036097">
    <property type="entry name" value="HisK_dim/P_sf"/>
</dbReference>
<dbReference type="Pfam" id="PF00512">
    <property type="entry name" value="HisKA"/>
    <property type="match status" value="1"/>
</dbReference>
<evidence type="ECO:0000313" key="13">
    <source>
        <dbReference type="Proteomes" id="UP001302329"/>
    </source>
</evidence>
<dbReference type="SMART" id="SM00387">
    <property type="entry name" value="HATPase_c"/>
    <property type="match status" value="1"/>
</dbReference>
<dbReference type="CDD" id="cd00082">
    <property type="entry name" value="HisKA"/>
    <property type="match status" value="1"/>
</dbReference>
<dbReference type="SUPFAM" id="SSF47384">
    <property type="entry name" value="Homodimeric domain of signal transducing histidine kinase"/>
    <property type="match status" value="1"/>
</dbReference>
<keyword evidence="9" id="KW-0902">Two-component regulatory system</keyword>
<dbReference type="InterPro" id="IPR050428">
    <property type="entry name" value="TCS_sensor_his_kinase"/>
</dbReference>
<keyword evidence="7 12" id="KW-0418">Kinase</keyword>
<dbReference type="GO" id="GO:0016301">
    <property type="term" value="F:kinase activity"/>
    <property type="evidence" value="ECO:0007669"/>
    <property type="project" value="UniProtKB-KW"/>
</dbReference>
<dbReference type="PANTHER" id="PTHR45436">
    <property type="entry name" value="SENSOR HISTIDINE KINASE YKOH"/>
    <property type="match status" value="1"/>
</dbReference>
<feature type="domain" description="Histidine kinase" evidence="11">
    <location>
        <begin position="136"/>
        <end position="370"/>
    </location>
</feature>
<evidence type="ECO:0000259" key="11">
    <source>
        <dbReference type="PROSITE" id="PS50109"/>
    </source>
</evidence>
<dbReference type="PANTHER" id="PTHR45436:SF5">
    <property type="entry name" value="SENSOR HISTIDINE KINASE TRCS"/>
    <property type="match status" value="1"/>
</dbReference>
<dbReference type="Proteomes" id="UP001302329">
    <property type="component" value="Unassembled WGS sequence"/>
</dbReference>
<evidence type="ECO:0000256" key="7">
    <source>
        <dbReference type="ARBA" id="ARBA00022777"/>
    </source>
</evidence>
<evidence type="ECO:0000256" key="5">
    <source>
        <dbReference type="ARBA" id="ARBA00022679"/>
    </source>
</evidence>
<comment type="caution">
    <text evidence="12">The sequence shown here is derived from an EMBL/GenBank/DDBJ whole genome shotgun (WGS) entry which is preliminary data.</text>
</comment>
<name>A0ABU5STU7_9CYAN</name>
<comment type="subcellular location">
    <subcellularLocation>
        <location evidence="2">Membrane</location>
    </subcellularLocation>
</comment>
<accession>A0ABU5STU7</accession>
<keyword evidence="13" id="KW-1185">Reference proteome</keyword>
<dbReference type="InterPro" id="IPR036890">
    <property type="entry name" value="HATPase_C_sf"/>
</dbReference>
<reference evidence="12 13" key="1">
    <citation type="submission" date="2023-12" db="EMBL/GenBank/DDBJ databases">
        <title>Baltic Sea Cyanobacteria.</title>
        <authorList>
            <person name="Delbaje E."/>
            <person name="Fewer D.P."/>
            <person name="Shishido T.K."/>
        </authorList>
    </citation>
    <scope>NUCLEOTIDE SEQUENCE [LARGE SCALE GENOMIC DNA]</scope>
    <source>
        <strain evidence="12 13">UHCC 0281</strain>
    </source>
</reference>
<dbReference type="InterPro" id="IPR003661">
    <property type="entry name" value="HisK_dim/P_dom"/>
</dbReference>
<dbReference type="InterPro" id="IPR004358">
    <property type="entry name" value="Sig_transdc_His_kin-like_C"/>
</dbReference>
<evidence type="ECO:0000256" key="10">
    <source>
        <dbReference type="ARBA" id="ARBA00023136"/>
    </source>
</evidence>
<sequence>MPVSERFLALVGFQLGQFIDCPEVRSLVVYVTQQGETGQPSLLPVGHWPPDERALPPVDTVSRLRVPAEQRRWLPLRDGQRLLGALQVEASRNPWPEPLAQRLQAVALALTEALRLDLEGGDLRQRLTEREEQLGLLLHQLRNPLTALRTFGQLLLRRLGPDHSDRSLVQGLLAEERQINRYVDAISELVHPEGLLAGTASPLPLLLPPLLSGPEGQPLAGLLEPLLQRAAATATLQGRVWHGPEALPDWSGDSGAVAEILANLLENAFRYSPHGASVGLHTASDGQLLHLTVWDGGPAIPTEERQAIFGRGVRGTRGQDLPGTGLGLALGRDLARSLGGELELVVPPRALAETLPQQGNAFQLSLPRPPAAAPRR</sequence>
<gene>
    <name evidence="12" type="ORF">VB739_04680</name>
</gene>
<dbReference type="InterPro" id="IPR003594">
    <property type="entry name" value="HATPase_dom"/>
</dbReference>
<comment type="catalytic activity">
    <reaction evidence="1">
        <text>ATP + protein L-histidine = ADP + protein N-phospho-L-histidine.</text>
        <dbReference type="EC" id="2.7.13.3"/>
    </reaction>
</comment>
<dbReference type="SUPFAM" id="SSF55874">
    <property type="entry name" value="ATPase domain of HSP90 chaperone/DNA topoisomerase II/histidine kinase"/>
    <property type="match status" value="1"/>
</dbReference>
<dbReference type="PRINTS" id="PR00344">
    <property type="entry name" value="BCTRLSENSOR"/>
</dbReference>
<evidence type="ECO:0000313" key="12">
    <source>
        <dbReference type="EMBL" id="MEA5441843.1"/>
    </source>
</evidence>
<keyword evidence="4" id="KW-0597">Phosphoprotein</keyword>
<dbReference type="InterPro" id="IPR005467">
    <property type="entry name" value="His_kinase_dom"/>
</dbReference>
<dbReference type="RefSeq" id="WP_323355952.1">
    <property type="nucleotide sequence ID" value="NZ_JAYGHY010000009.1"/>
</dbReference>
<dbReference type="EMBL" id="JAYGHY010000009">
    <property type="protein sequence ID" value="MEA5441843.1"/>
    <property type="molecule type" value="Genomic_DNA"/>
</dbReference>
<dbReference type="SMART" id="SM00388">
    <property type="entry name" value="HisKA"/>
    <property type="match status" value="1"/>
</dbReference>
<keyword evidence="6" id="KW-0812">Transmembrane</keyword>
<keyword evidence="5" id="KW-0808">Transferase</keyword>
<evidence type="ECO:0000256" key="3">
    <source>
        <dbReference type="ARBA" id="ARBA00012438"/>
    </source>
</evidence>
<dbReference type="Gene3D" id="3.30.565.10">
    <property type="entry name" value="Histidine kinase-like ATPase, C-terminal domain"/>
    <property type="match status" value="1"/>
</dbReference>
<evidence type="ECO:0000256" key="1">
    <source>
        <dbReference type="ARBA" id="ARBA00000085"/>
    </source>
</evidence>
<dbReference type="PROSITE" id="PS50109">
    <property type="entry name" value="HIS_KIN"/>
    <property type="match status" value="1"/>
</dbReference>
<protein>
    <recommendedName>
        <fullName evidence="3">histidine kinase</fullName>
        <ecNumber evidence="3">2.7.13.3</ecNumber>
    </recommendedName>
</protein>
<organism evidence="12 13">
    <name type="scientific">Cyanobium gracile UHCC 0281</name>
    <dbReference type="NCBI Taxonomy" id="3110309"/>
    <lineage>
        <taxon>Bacteria</taxon>
        <taxon>Bacillati</taxon>
        <taxon>Cyanobacteriota</taxon>
        <taxon>Cyanophyceae</taxon>
        <taxon>Synechococcales</taxon>
        <taxon>Prochlorococcaceae</taxon>
        <taxon>Cyanobium</taxon>
    </lineage>
</organism>
<proteinExistence type="predicted"/>
<evidence type="ECO:0000256" key="6">
    <source>
        <dbReference type="ARBA" id="ARBA00022692"/>
    </source>
</evidence>
<evidence type="ECO:0000256" key="8">
    <source>
        <dbReference type="ARBA" id="ARBA00022989"/>
    </source>
</evidence>
<dbReference type="EC" id="2.7.13.3" evidence="3"/>
<evidence type="ECO:0000256" key="2">
    <source>
        <dbReference type="ARBA" id="ARBA00004370"/>
    </source>
</evidence>
<dbReference type="Pfam" id="PF02518">
    <property type="entry name" value="HATPase_c"/>
    <property type="match status" value="1"/>
</dbReference>
<keyword evidence="10" id="KW-0472">Membrane</keyword>
<evidence type="ECO:0000256" key="4">
    <source>
        <dbReference type="ARBA" id="ARBA00022553"/>
    </source>
</evidence>